<feature type="transmembrane region" description="Helical" evidence="2">
    <location>
        <begin position="124"/>
        <end position="142"/>
    </location>
</feature>
<feature type="transmembrane region" description="Helical" evidence="2">
    <location>
        <begin position="162"/>
        <end position="188"/>
    </location>
</feature>
<dbReference type="OrthoDB" id="6068847at2759"/>
<evidence type="ECO:0000313" key="3">
    <source>
        <dbReference type="EMBL" id="CAG5116385.1"/>
    </source>
</evidence>
<gene>
    <name evidence="3" type="ORF">CUNI_LOCUS1943</name>
</gene>
<keyword evidence="2" id="KW-1133">Transmembrane helix</keyword>
<dbReference type="Proteomes" id="UP000678393">
    <property type="component" value="Unassembled WGS sequence"/>
</dbReference>
<feature type="compositionally biased region" description="Low complexity" evidence="1">
    <location>
        <begin position="278"/>
        <end position="305"/>
    </location>
</feature>
<dbReference type="PANTHER" id="PTHR33444">
    <property type="entry name" value="SI:DKEY-19B23.12-RELATED"/>
    <property type="match status" value="1"/>
</dbReference>
<feature type="transmembrane region" description="Helical" evidence="2">
    <location>
        <begin position="84"/>
        <end position="104"/>
    </location>
</feature>
<keyword evidence="2" id="KW-0472">Membrane</keyword>
<name>A0A8S3YL78_9EUPU</name>
<feature type="region of interest" description="Disordered" evidence="1">
    <location>
        <begin position="13"/>
        <end position="43"/>
    </location>
</feature>
<accession>A0A8S3YL78</accession>
<keyword evidence="4" id="KW-1185">Reference proteome</keyword>
<feature type="compositionally biased region" description="Polar residues" evidence="1">
    <location>
        <begin position="22"/>
        <end position="34"/>
    </location>
</feature>
<dbReference type="AlphaFoldDB" id="A0A8S3YL78"/>
<sequence>MQEESLHVVIVASVPNKDQTETKNPIDTNEQNDGSSHEGVFQSSVDSPTFLKKQKKKLTESHVGYKIQEAKKESTGKFSLLRRLFISLATSTCFTFLLTMLMFIPLSKVIIGSIFFHECPAEPFIPVYLVVGGTVACARDLINIGMRSVLTDRAYFEYDVPITIAAFLYTMAEFAWFVYGSVFVYSLFNDFQWKDKSADNYCSSLLYMYAFVLTTMSYFLLVMTCILSAAAICVAYCLEFPGSQEQQPLATVVVVQPRGDQQIRTSEQHKYLPHHNQHQLPQQQHPDQQQPYQQQPYQQQQHQQG</sequence>
<keyword evidence="2" id="KW-0812">Transmembrane</keyword>
<organism evidence="3 4">
    <name type="scientific">Candidula unifasciata</name>
    <dbReference type="NCBI Taxonomy" id="100452"/>
    <lineage>
        <taxon>Eukaryota</taxon>
        <taxon>Metazoa</taxon>
        <taxon>Spiralia</taxon>
        <taxon>Lophotrochozoa</taxon>
        <taxon>Mollusca</taxon>
        <taxon>Gastropoda</taxon>
        <taxon>Heterobranchia</taxon>
        <taxon>Euthyneura</taxon>
        <taxon>Panpulmonata</taxon>
        <taxon>Eupulmonata</taxon>
        <taxon>Stylommatophora</taxon>
        <taxon>Helicina</taxon>
        <taxon>Helicoidea</taxon>
        <taxon>Geomitridae</taxon>
        <taxon>Candidula</taxon>
    </lineage>
</organism>
<reference evidence="3" key="1">
    <citation type="submission" date="2021-04" db="EMBL/GenBank/DDBJ databases">
        <authorList>
            <consortium name="Molecular Ecology Group"/>
        </authorList>
    </citation>
    <scope>NUCLEOTIDE SEQUENCE</scope>
</reference>
<dbReference type="InterPro" id="IPR040350">
    <property type="entry name" value="TMEM272"/>
</dbReference>
<dbReference type="EMBL" id="CAJHNH020000248">
    <property type="protein sequence ID" value="CAG5116385.1"/>
    <property type="molecule type" value="Genomic_DNA"/>
</dbReference>
<feature type="region of interest" description="Disordered" evidence="1">
    <location>
        <begin position="270"/>
        <end position="305"/>
    </location>
</feature>
<evidence type="ECO:0000256" key="2">
    <source>
        <dbReference type="SAM" id="Phobius"/>
    </source>
</evidence>
<protein>
    <submittedName>
        <fullName evidence="3">Uncharacterized protein</fullName>
    </submittedName>
</protein>
<comment type="caution">
    <text evidence="3">The sequence shown here is derived from an EMBL/GenBank/DDBJ whole genome shotgun (WGS) entry which is preliminary data.</text>
</comment>
<evidence type="ECO:0000313" key="4">
    <source>
        <dbReference type="Proteomes" id="UP000678393"/>
    </source>
</evidence>
<dbReference type="PANTHER" id="PTHR33444:SF2">
    <property type="entry name" value="MARVEL DOMAIN-CONTAINING PROTEIN"/>
    <property type="match status" value="1"/>
</dbReference>
<evidence type="ECO:0000256" key="1">
    <source>
        <dbReference type="SAM" id="MobiDB-lite"/>
    </source>
</evidence>
<feature type="transmembrane region" description="Helical" evidence="2">
    <location>
        <begin position="208"/>
        <end position="238"/>
    </location>
</feature>
<proteinExistence type="predicted"/>